<protein>
    <submittedName>
        <fullName evidence="1">Uncharacterized protein</fullName>
    </submittedName>
</protein>
<keyword evidence="2" id="KW-1185">Reference proteome</keyword>
<dbReference type="Proteomes" id="UP000092461">
    <property type="component" value="Unassembled WGS sequence"/>
</dbReference>
<accession>A0A1B0CI59</accession>
<reference evidence="1" key="1">
    <citation type="submission" date="2020-05" db="UniProtKB">
        <authorList>
            <consortium name="EnsemblMetazoa"/>
        </authorList>
    </citation>
    <scope>IDENTIFICATION</scope>
    <source>
        <strain evidence="1">Jacobina</strain>
    </source>
</reference>
<evidence type="ECO:0000313" key="2">
    <source>
        <dbReference type="Proteomes" id="UP000092461"/>
    </source>
</evidence>
<name>A0A1B0CI59_LUTLO</name>
<organism evidence="1 2">
    <name type="scientific">Lutzomyia longipalpis</name>
    <name type="common">Sand fly</name>
    <dbReference type="NCBI Taxonomy" id="7200"/>
    <lineage>
        <taxon>Eukaryota</taxon>
        <taxon>Metazoa</taxon>
        <taxon>Ecdysozoa</taxon>
        <taxon>Arthropoda</taxon>
        <taxon>Hexapoda</taxon>
        <taxon>Insecta</taxon>
        <taxon>Pterygota</taxon>
        <taxon>Neoptera</taxon>
        <taxon>Endopterygota</taxon>
        <taxon>Diptera</taxon>
        <taxon>Nematocera</taxon>
        <taxon>Psychodoidea</taxon>
        <taxon>Psychodidae</taxon>
        <taxon>Lutzomyia</taxon>
        <taxon>Lutzomyia</taxon>
    </lineage>
</organism>
<dbReference type="EnsemblMetazoa" id="LLOJ004121-RA">
    <property type="protein sequence ID" value="LLOJ004121-PA"/>
    <property type="gene ID" value="LLOJ004121"/>
</dbReference>
<proteinExistence type="predicted"/>
<dbReference type="EMBL" id="AJWK01013050">
    <property type="status" value="NOT_ANNOTATED_CDS"/>
    <property type="molecule type" value="Genomic_DNA"/>
</dbReference>
<evidence type="ECO:0000313" key="1">
    <source>
        <dbReference type="EnsemblMetazoa" id="LLOJ004121-PA"/>
    </source>
</evidence>
<dbReference type="VEuPathDB" id="VectorBase:LLOJ004121"/>
<sequence>MYIPIEIFPKEINVRLWYTFICAKCPKFSSSRENKLPFKLVKVKSIKKQIKSNKINKLIKDFHYLEDPMHLISNSNLDFLKRIRRFFCYFFSNFLSKNLK</sequence>
<dbReference type="AlphaFoldDB" id="A0A1B0CI59"/>